<gene>
    <name evidence="1" type="ORF">C7R92_11715</name>
</gene>
<dbReference type="EMBL" id="PXZO01000019">
    <property type="protein sequence ID" value="PSK10700.1"/>
    <property type="molecule type" value="Genomic_DNA"/>
</dbReference>
<dbReference type="Proteomes" id="UP000241645">
    <property type="component" value="Unassembled WGS sequence"/>
</dbReference>
<proteinExistence type="predicted"/>
<keyword evidence="2" id="KW-1185">Reference proteome</keyword>
<sequence length="68" mass="7903">MFKHVHSLHTMIKCSYIQENAAQHHRSMPTYPGMLFSGEHNHFTKMQLLFYEQAAVEVFILFGAGLHI</sequence>
<organism evidence="1 2">
    <name type="scientific">Brevibacillus porteri</name>
    <dbReference type="NCBI Taxonomy" id="2126350"/>
    <lineage>
        <taxon>Bacteria</taxon>
        <taxon>Bacillati</taxon>
        <taxon>Bacillota</taxon>
        <taxon>Bacilli</taxon>
        <taxon>Bacillales</taxon>
        <taxon>Paenibacillaceae</taxon>
        <taxon>Brevibacillus</taxon>
    </lineage>
</organism>
<protein>
    <submittedName>
        <fullName evidence="1">Uncharacterized protein</fullName>
    </submittedName>
</protein>
<evidence type="ECO:0000313" key="2">
    <source>
        <dbReference type="Proteomes" id="UP000241645"/>
    </source>
</evidence>
<comment type="caution">
    <text evidence="1">The sequence shown here is derived from an EMBL/GenBank/DDBJ whole genome shotgun (WGS) entry which is preliminary data.</text>
</comment>
<name>A0ABX5FQX6_9BACL</name>
<accession>A0ABX5FQX6</accession>
<evidence type="ECO:0000313" key="1">
    <source>
        <dbReference type="EMBL" id="PSK10700.1"/>
    </source>
</evidence>
<reference evidence="1 2" key="1">
    <citation type="submission" date="2018-03" db="EMBL/GenBank/DDBJ databases">
        <title>Brevisbacillus phylogenomics.</title>
        <authorList>
            <person name="Dunlap C."/>
        </authorList>
    </citation>
    <scope>NUCLEOTIDE SEQUENCE [LARGE SCALE GENOMIC DNA]</scope>
    <source>
        <strain evidence="1 2">NRRL B-41110</strain>
    </source>
</reference>